<reference evidence="1 2" key="1">
    <citation type="submission" date="2015-08" db="EMBL/GenBank/DDBJ databases">
        <title>Next Generation Sequencing and Analysis of the Genome of Puccinia sorghi L Schw, the Causal Agent of Maize Common Rust.</title>
        <authorList>
            <person name="Rochi L."/>
            <person name="Burguener G."/>
            <person name="Darino M."/>
            <person name="Turjanski A."/>
            <person name="Kreff E."/>
            <person name="Dieguez M.J."/>
            <person name="Sacco F."/>
        </authorList>
    </citation>
    <scope>NUCLEOTIDE SEQUENCE [LARGE SCALE GENOMIC DNA]</scope>
    <source>
        <strain evidence="1 2">RO10H11247</strain>
    </source>
</reference>
<protein>
    <submittedName>
        <fullName evidence="1">Uncharacterized protein</fullName>
    </submittedName>
</protein>
<accession>A0A0L6VVQ8</accession>
<proteinExistence type="predicted"/>
<dbReference type="VEuPathDB" id="FungiDB:VP01_10030g1"/>
<gene>
    <name evidence="1" type="ORF">VP01_10030g1</name>
</gene>
<dbReference type="EMBL" id="LAVV01000034">
    <property type="protein sequence ID" value="KNZ64702.1"/>
    <property type="molecule type" value="Genomic_DNA"/>
</dbReference>
<keyword evidence="2" id="KW-1185">Reference proteome</keyword>
<evidence type="ECO:0000313" key="2">
    <source>
        <dbReference type="Proteomes" id="UP000037035"/>
    </source>
</evidence>
<sequence>SSFLIILHTPSSDESAICSRDLLQTFARSCRGTSAALPGIGYHGVLSMSVAVHNFKARDFEHFLKWKLVKARDFEHFLKWKL</sequence>
<dbReference type="Proteomes" id="UP000037035">
    <property type="component" value="Unassembled WGS sequence"/>
</dbReference>
<feature type="non-terminal residue" evidence="1">
    <location>
        <position position="82"/>
    </location>
</feature>
<feature type="non-terminal residue" evidence="1">
    <location>
        <position position="1"/>
    </location>
</feature>
<name>A0A0L6VVQ8_9BASI</name>
<comment type="caution">
    <text evidence="1">The sequence shown here is derived from an EMBL/GenBank/DDBJ whole genome shotgun (WGS) entry which is preliminary data.</text>
</comment>
<evidence type="ECO:0000313" key="1">
    <source>
        <dbReference type="EMBL" id="KNZ64702.1"/>
    </source>
</evidence>
<organism evidence="1 2">
    <name type="scientific">Puccinia sorghi</name>
    <dbReference type="NCBI Taxonomy" id="27349"/>
    <lineage>
        <taxon>Eukaryota</taxon>
        <taxon>Fungi</taxon>
        <taxon>Dikarya</taxon>
        <taxon>Basidiomycota</taxon>
        <taxon>Pucciniomycotina</taxon>
        <taxon>Pucciniomycetes</taxon>
        <taxon>Pucciniales</taxon>
        <taxon>Pucciniaceae</taxon>
        <taxon>Puccinia</taxon>
    </lineage>
</organism>
<dbReference type="AlphaFoldDB" id="A0A0L6VVQ8"/>